<evidence type="ECO:0000259" key="1">
    <source>
        <dbReference type="Pfam" id="PF01909"/>
    </source>
</evidence>
<feature type="domain" description="Polymerase nucleotidyl transferase" evidence="1">
    <location>
        <begin position="6"/>
        <end position="84"/>
    </location>
</feature>
<dbReference type="Pfam" id="PF01909">
    <property type="entry name" value="NTP_transf_2"/>
    <property type="match status" value="1"/>
</dbReference>
<dbReference type="PANTHER" id="PTHR33933">
    <property type="entry name" value="NUCLEOTIDYLTRANSFERASE"/>
    <property type="match status" value="1"/>
</dbReference>
<evidence type="ECO:0000313" key="3">
    <source>
        <dbReference type="Proteomes" id="UP000037175"/>
    </source>
</evidence>
<protein>
    <submittedName>
        <fullName evidence="2">DNA polymerase beta domain-containing protein region</fullName>
    </submittedName>
</protein>
<dbReference type="RefSeq" id="WP_052219177.1">
    <property type="nucleotide sequence ID" value="NZ_LGTE01000047.1"/>
</dbReference>
<dbReference type="CDD" id="cd05403">
    <property type="entry name" value="NT_KNTase_like"/>
    <property type="match status" value="1"/>
</dbReference>
<dbReference type="InterPro" id="IPR002934">
    <property type="entry name" value="Polymerase_NTP_transf_dom"/>
</dbReference>
<accession>A0A0L6VYG1</accession>
<reference evidence="3" key="1">
    <citation type="submission" date="2015-07" db="EMBL/GenBank/DDBJ databases">
        <title>Complete Genome of Thermincola ferriacetica strain Z-0001T.</title>
        <authorList>
            <person name="Lusk B."/>
            <person name="Badalamenti J.P."/>
            <person name="Parameswaran P."/>
            <person name="Bond D.R."/>
            <person name="Torres C.I."/>
        </authorList>
    </citation>
    <scope>NUCLEOTIDE SEQUENCE [LARGE SCALE GENOMIC DNA]</scope>
    <source>
        <strain evidence="3">Z-0001</strain>
    </source>
</reference>
<evidence type="ECO:0000313" key="2">
    <source>
        <dbReference type="EMBL" id="KNZ68193.1"/>
    </source>
</evidence>
<dbReference type="InterPro" id="IPR052548">
    <property type="entry name" value="Type_VII_TA_antitoxin"/>
</dbReference>
<dbReference type="SUPFAM" id="SSF81301">
    <property type="entry name" value="Nucleotidyltransferase"/>
    <property type="match status" value="1"/>
</dbReference>
<dbReference type="Gene3D" id="3.30.460.10">
    <property type="entry name" value="Beta Polymerase, domain 2"/>
    <property type="match status" value="1"/>
</dbReference>
<dbReference type="AlphaFoldDB" id="A0A0L6VYG1"/>
<dbReference type="PANTHER" id="PTHR33933:SF1">
    <property type="entry name" value="PROTEIN ADENYLYLTRANSFERASE MNTA-RELATED"/>
    <property type="match status" value="1"/>
</dbReference>
<dbReference type="GO" id="GO:0016779">
    <property type="term" value="F:nucleotidyltransferase activity"/>
    <property type="evidence" value="ECO:0007669"/>
    <property type="project" value="InterPro"/>
</dbReference>
<dbReference type="InterPro" id="IPR043519">
    <property type="entry name" value="NT_sf"/>
</dbReference>
<dbReference type="Proteomes" id="UP000037175">
    <property type="component" value="Unassembled WGS sequence"/>
</dbReference>
<proteinExistence type="predicted"/>
<gene>
    <name evidence="2" type="ORF">Tfer_3275</name>
</gene>
<keyword evidence="3" id="KW-1185">Reference proteome</keyword>
<sequence>MITNEIEKLKHGIVEKFNPAKILLFGSHAKNSASKDSDIDICIVADVDDKKDFRKKITMFIYDDIEGLDFDKPVDVLLYTTEEWDQYSKQNGSFANAISREGVVLHGCQTENFAVSGYPPLQTLRYRV</sequence>
<name>A0A0L6VYG1_9FIRM</name>
<comment type="caution">
    <text evidence="2">The sequence shown here is derived from an EMBL/GenBank/DDBJ whole genome shotgun (WGS) entry which is preliminary data.</text>
</comment>
<organism evidence="2 3">
    <name type="scientific">Thermincola ferriacetica</name>
    <dbReference type="NCBI Taxonomy" id="281456"/>
    <lineage>
        <taxon>Bacteria</taxon>
        <taxon>Bacillati</taxon>
        <taxon>Bacillota</taxon>
        <taxon>Clostridia</taxon>
        <taxon>Eubacteriales</taxon>
        <taxon>Thermincolaceae</taxon>
        <taxon>Thermincola</taxon>
    </lineage>
</organism>
<dbReference type="EMBL" id="LGTE01000047">
    <property type="protein sequence ID" value="KNZ68193.1"/>
    <property type="molecule type" value="Genomic_DNA"/>
</dbReference>